<dbReference type="MEROPS" id="M41.019"/>
<dbReference type="GO" id="GO:0005524">
    <property type="term" value="F:ATP binding"/>
    <property type="evidence" value="ECO:0007669"/>
    <property type="project" value="InterPro"/>
</dbReference>
<dbReference type="EnsemblPlants" id="KRH66190">
    <property type="protein sequence ID" value="KRH66190"/>
    <property type="gene ID" value="GLYMA_03G089200"/>
</dbReference>
<keyword evidence="4" id="KW-1185">Reference proteome</keyword>
<evidence type="ECO:0000313" key="3">
    <source>
        <dbReference type="EnsemblPlants" id="KRH66190"/>
    </source>
</evidence>
<dbReference type="InterPro" id="IPR037219">
    <property type="entry name" value="Peptidase_M41-like"/>
</dbReference>
<dbReference type="SMR" id="K7KDX3"/>
<dbReference type="Gramene" id="KRH66190">
    <property type="protein sequence ID" value="KRH66190"/>
    <property type="gene ID" value="GLYMA_03G089200"/>
</dbReference>
<dbReference type="PANTHER" id="PTHR23076:SF118">
    <property type="entry name" value="ATP-DEPENDENT ZINC METALLOPROTEASE FTSH 6, CHLOROPLASTIC"/>
    <property type="match status" value="1"/>
</dbReference>
<dbReference type="eggNOG" id="KOG0731">
    <property type="taxonomic scope" value="Eukaryota"/>
</dbReference>
<dbReference type="PANTHER" id="PTHR23076">
    <property type="entry name" value="METALLOPROTEASE M41 FTSH"/>
    <property type="match status" value="1"/>
</dbReference>
<reference evidence="2 3" key="1">
    <citation type="journal article" date="2010" name="Nature">
        <title>Genome sequence of the palaeopolyploid soybean.</title>
        <authorList>
            <person name="Schmutz J."/>
            <person name="Cannon S.B."/>
            <person name="Schlueter J."/>
            <person name="Ma J."/>
            <person name="Mitros T."/>
            <person name="Nelson W."/>
            <person name="Hyten D.L."/>
            <person name="Song Q."/>
            <person name="Thelen J.J."/>
            <person name="Cheng J."/>
            <person name="Xu D."/>
            <person name="Hellsten U."/>
            <person name="May G.D."/>
            <person name="Yu Y."/>
            <person name="Sakurai T."/>
            <person name="Umezawa T."/>
            <person name="Bhattacharyya M.K."/>
            <person name="Sandhu D."/>
            <person name="Valliyodan B."/>
            <person name="Lindquist E."/>
            <person name="Peto M."/>
            <person name="Grant D."/>
            <person name="Shu S."/>
            <person name="Goodstein D."/>
            <person name="Barry K."/>
            <person name="Futrell-Griggs M."/>
            <person name="Abernathy B."/>
            <person name="Du J."/>
            <person name="Tian Z."/>
            <person name="Zhu L."/>
            <person name="Gill N."/>
            <person name="Joshi T."/>
            <person name="Libault M."/>
            <person name="Sethuraman A."/>
            <person name="Zhang X.-C."/>
            <person name="Shinozaki K."/>
            <person name="Nguyen H.T."/>
            <person name="Wing R.A."/>
            <person name="Cregan P."/>
            <person name="Specht J."/>
            <person name="Grimwood J."/>
            <person name="Rokhsar D."/>
            <person name="Stacey G."/>
            <person name="Shoemaker R.C."/>
            <person name="Jackson S.A."/>
        </authorList>
    </citation>
    <scope>NUCLEOTIDE SEQUENCE</scope>
    <source>
        <strain evidence="3">cv. Williams 82</strain>
        <tissue evidence="2">Callus</tissue>
    </source>
</reference>
<dbReference type="Gene3D" id="1.20.58.760">
    <property type="entry name" value="Peptidase M41"/>
    <property type="match status" value="1"/>
</dbReference>
<name>K7KDX3_SOYBN</name>
<proteinExistence type="predicted"/>
<evidence type="ECO:0000259" key="1">
    <source>
        <dbReference type="Pfam" id="PF01434"/>
    </source>
</evidence>
<dbReference type="STRING" id="3847.K7KDX3"/>
<dbReference type="Pfam" id="PF01434">
    <property type="entry name" value="Peptidase_M41"/>
    <property type="match status" value="1"/>
</dbReference>
<reference evidence="3" key="2">
    <citation type="submission" date="2018-02" db="UniProtKB">
        <authorList>
            <consortium name="EnsemblPlants"/>
        </authorList>
    </citation>
    <scope>IDENTIFICATION</scope>
    <source>
        <strain evidence="3">Williams 82</strain>
    </source>
</reference>
<dbReference type="GO" id="GO:0006508">
    <property type="term" value="P:proteolysis"/>
    <property type="evidence" value="ECO:0007669"/>
    <property type="project" value="InterPro"/>
</dbReference>
<dbReference type="InterPro" id="IPR027417">
    <property type="entry name" value="P-loop_NTPase"/>
</dbReference>
<dbReference type="GO" id="GO:0004176">
    <property type="term" value="F:ATP-dependent peptidase activity"/>
    <property type="evidence" value="ECO:0007669"/>
    <property type="project" value="InterPro"/>
</dbReference>
<dbReference type="PaxDb" id="3847-GLYMA03G22310.1"/>
<dbReference type="InParanoid" id="K7KDX3"/>
<evidence type="ECO:0000313" key="4">
    <source>
        <dbReference type="Proteomes" id="UP000008827"/>
    </source>
</evidence>
<dbReference type="SUPFAM" id="SSF140990">
    <property type="entry name" value="FtsH protease domain-like"/>
    <property type="match status" value="1"/>
</dbReference>
<sequence>MEFHLVNESGFFSVPFQAVLILPIQNDYRKSLKRDSREAKLLVITSNTSKFIDEIDDVGRLRGTGIVGGNDEREQTLNQLLTEMKKLDKDWCRPSKPHESSRDSCQLKGAKIKSQWKKLMTPGIRLYIALIDQNSGGLTWFIPGEDPSLISKNQLFARIVGGLGERAEEEVIFGETEITTGAAGDLQQITQIARQMVTMFGMSEIGPWALTDPAVQGHDVVLRMLARN</sequence>
<reference evidence="2" key="3">
    <citation type="submission" date="2018-07" db="EMBL/GenBank/DDBJ databases">
        <title>WGS assembly of Glycine max.</title>
        <authorList>
            <person name="Schmutz J."/>
            <person name="Cannon S."/>
            <person name="Schlueter J."/>
            <person name="Ma J."/>
            <person name="Mitros T."/>
            <person name="Nelson W."/>
            <person name="Hyten D."/>
            <person name="Song Q."/>
            <person name="Thelen J."/>
            <person name="Cheng J."/>
            <person name="Xu D."/>
            <person name="Hellsten U."/>
            <person name="May G."/>
            <person name="Yu Y."/>
            <person name="Sakurai T."/>
            <person name="Umezawa T."/>
            <person name="Bhattacharyya M."/>
            <person name="Sandhu D."/>
            <person name="Valliyodan B."/>
            <person name="Lindquist E."/>
            <person name="Peto M."/>
            <person name="Grant D."/>
            <person name="Shu S."/>
            <person name="Goodstein D."/>
            <person name="Barry K."/>
            <person name="Futrell-Griggs M."/>
            <person name="Abernathy B."/>
            <person name="Du J."/>
            <person name="Tian Z."/>
            <person name="Zhu L."/>
            <person name="Gill N."/>
            <person name="Joshi T."/>
            <person name="Libault M."/>
            <person name="Sethuraman A."/>
            <person name="Zhang X."/>
            <person name="Shinozaki K."/>
            <person name="Nguyen H."/>
            <person name="Wing R."/>
            <person name="Cregan P."/>
            <person name="Specht J."/>
            <person name="Grimwood J."/>
            <person name="Rokhsar D."/>
            <person name="Stacey G."/>
            <person name="Shoemaker R."/>
            <person name="Jackson S."/>
        </authorList>
    </citation>
    <scope>NUCLEOTIDE SEQUENCE</scope>
    <source>
        <tissue evidence="2">Callus</tissue>
    </source>
</reference>
<dbReference type="GO" id="GO:0004222">
    <property type="term" value="F:metalloendopeptidase activity"/>
    <property type="evidence" value="ECO:0007669"/>
    <property type="project" value="InterPro"/>
</dbReference>
<protein>
    <recommendedName>
        <fullName evidence="1">Peptidase M41 domain-containing protein</fullName>
    </recommendedName>
</protein>
<accession>K7KDX3</accession>
<dbReference type="AlphaFoldDB" id="K7KDX3"/>
<organism evidence="2">
    <name type="scientific">Glycine max</name>
    <name type="common">Soybean</name>
    <name type="synonym">Glycine hispida</name>
    <dbReference type="NCBI Taxonomy" id="3847"/>
    <lineage>
        <taxon>Eukaryota</taxon>
        <taxon>Viridiplantae</taxon>
        <taxon>Streptophyta</taxon>
        <taxon>Embryophyta</taxon>
        <taxon>Tracheophyta</taxon>
        <taxon>Spermatophyta</taxon>
        <taxon>Magnoliopsida</taxon>
        <taxon>eudicotyledons</taxon>
        <taxon>Gunneridae</taxon>
        <taxon>Pentapetalae</taxon>
        <taxon>rosids</taxon>
        <taxon>fabids</taxon>
        <taxon>Fabales</taxon>
        <taxon>Fabaceae</taxon>
        <taxon>Papilionoideae</taxon>
        <taxon>50 kb inversion clade</taxon>
        <taxon>NPAAA clade</taxon>
        <taxon>indigoferoid/millettioid clade</taxon>
        <taxon>Phaseoleae</taxon>
        <taxon>Glycine</taxon>
        <taxon>Glycine subgen. Soja</taxon>
    </lineage>
</organism>
<dbReference type="InterPro" id="IPR000642">
    <property type="entry name" value="Peptidase_M41"/>
</dbReference>
<dbReference type="HOGENOM" id="CLU_1216592_0_0_1"/>
<gene>
    <name evidence="2" type="ORF">GLYMA_03G089200</name>
</gene>
<dbReference type="EMBL" id="CM000836">
    <property type="protein sequence ID" value="KRH66190.1"/>
    <property type="molecule type" value="Genomic_DNA"/>
</dbReference>
<feature type="domain" description="Peptidase M41" evidence="1">
    <location>
        <begin position="135"/>
        <end position="213"/>
    </location>
</feature>
<dbReference type="Proteomes" id="UP000008827">
    <property type="component" value="Chromosome 3"/>
</dbReference>
<dbReference type="Gene3D" id="3.40.50.300">
    <property type="entry name" value="P-loop containing nucleotide triphosphate hydrolases"/>
    <property type="match status" value="1"/>
</dbReference>
<evidence type="ECO:0000313" key="2">
    <source>
        <dbReference type="EMBL" id="KRH66190.1"/>
    </source>
</evidence>